<protein>
    <submittedName>
        <fullName evidence="2">Uncharacterized protein</fullName>
    </submittedName>
</protein>
<name>A0A4P9WII4_9FUNG</name>
<evidence type="ECO:0000256" key="1">
    <source>
        <dbReference type="SAM" id="MobiDB-lite"/>
    </source>
</evidence>
<feature type="non-terminal residue" evidence="2">
    <location>
        <position position="408"/>
    </location>
</feature>
<keyword evidence="3" id="KW-1185">Reference proteome</keyword>
<proteinExistence type="predicted"/>
<feature type="compositionally biased region" description="Low complexity" evidence="1">
    <location>
        <begin position="300"/>
        <end position="312"/>
    </location>
</feature>
<feature type="region of interest" description="Disordered" evidence="1">
    <location>
        <begin position="78"/>
        <end position="98"/>
    </location>
</feature>
<accession>A0A4P9WII4</accession>
<sequence length="408" mass="43909">MATVLPPHSEQLRHAADAASPLPSLASADIGLVEQHVWRAADSALGPQYHHQEPLLAQRRLFPPQTQQQQQQLLLPLPDSARPRPSRQIIHTPPPPDPVALGAPGVTSQELAEGKTGIIAVDSKLDMSHHHLFPAPGGSDGRVASATSLSRAVFLSTSPASTIPSKQEQQQLAYTPGHPETPWSGCIEPRRSRHRRLSQTGCLRDERPPSRPASVVVGFSCADRKNAESGRTSRSVGGDVRGEGAVTGNAKKGERKKTKFVISLSDDEDQEGDGPVSGRRNSRRKGRSVESLDDPEPARPHAAAVVRADPPHSALRARINSAPSSALAFRDVPHATQPVPARPFPMASFVCMPHTVATRTPVDIRRNSSFGSVRAGIYGLATPEQRRAVSAMINAANHHHERYHSARG</sequence>
<evidence type="ECO:0000313" key="2">
    <source>
        <dbReference type="EMBL" id="RKO92232.1"/>
    </source>
</evidence>
<feature type="region of interest" description="Disordered" evidence="1">
    <location>
        <begin position="197"/>
        <end position="312"/>
    </location>
</feature>
<reference evidence="3" key="1">
    <citation type="journal article" date="2018" name="Nat. Microbiol.">
        <title>Leveraging single-cell genomics to expand the fungal tree of life.</title>
        <authorList>
            <person name="Ahrendt S.R."/>
            <person name="Quandt C.A."/>
            <person name="Ciobanu D."/>
            <person name="Clum A."/>
            <person name="Salamov A."/>
            <person name="Andreopoulos B."/>
            <person name="Cheng J.F."/>
            <person name="Woyke T."/>
            <person name="Pelin A."/>
            <person name="Henrissat B."/>
            <person name="Reynolds N.K."/>
            <person name="Benny G.L."/>
            <person name="Smith M.E."/>
            <person name="James T.Y."/>
            <person name="Grigoriev I.V."/>
        </authorList>
    </citation>
    <scope>NUCLEOTIDE SEQUENCE [LARGE SCALE GENOMIC DNA]</scope>
</reference>
<evidence type="ECO:0000313" key="3">
    <source>
        <dbReference type="Proteomes" id="UP000269721"/>
    </source>
</evidence>
<dbReference type="Proteomes" id="UP000269721">
    <property type="component" value="Unassembled WGS sequence"/>
</dbReference>
<gene>
    <name evidence="2" type="ORF">BDK51DRAFT_28230</name>
</gene>
<organism evidence="2 3">
    <name type="scientific">Blyttiomyces helicus</name>
    <dbReference type="NCBI Taxonomy" id="388810"/>
    <lineage>
        <taxon>Eukaryota</taxon>
        <taxon>Fungi</taxon>
        <taxon>Fungi incertae sedis</taxon>
        <taxon>Chytridiomycota</taxon>
        <taxon>Chytridiomycota incertae sedis</taxon>
        <taxon>Chytridiomycetes</taxon>
        <taxon>Chytridiomycetes incertae sedis</taxon>
        <taxon>Blyttiomyces</taxon>
    </lineage>
</organism>
<feature type="region of interest" description="Disordered" evidence="1">
    <location>
        <begin position="173"/>
        <end position="192"/>
    </location>
</feature>
<dbReference type="AlphaFoldDB" id="A0A4P9WII4"/>
<dbReference type="EMBL" id="KZ994725">
    <property type="protein sequence ID" value="RKO92232.1"/>
    <property type="molecule type" value="Genomic_DNA"/>
</dbReference>